<comment type="caution">
    <text evidence="2">The sequence shown here is derived from an EMBL/GenBank/DDBJ whole genome shotgun (WGS) entry which is preliminary data.</text>
</comment>
<reference evidence="2 3" key="1">
    <citation type="submission" date="2019-09" db="EMBL/GenBank/DDBJ databases">
        <title>Whole genome sequences of isolates from the Mars Exploration Rovers.</title>
        <authorList>
            <person name="Seuylemezian A."/>
            <person name="Vaishampayan P."/>
        </authorList>
    </citation>
    <scope>NUCLEOTIDE SEQUENCE [LARGE SCALE GENOMIC DNA]</scope>
    <source>
        <strain evidence="2 3">MER_TA_151</strain>
    </source>
</reference>
<feature type="domain" description="DUF7852" evidence="1">
    <location>
        <begin position="37"/>
        <end position="116"/>
    </location>
</feature>
<dbReference type="RefSeq" id="WP_150439356.1">
    <property type="nucleotide sequence ID" value="NZ_VYKL01000015.1"/>
</dbReference>
<dbReference type="NCBIfam" id="NF045794">
    <property type="entry name" value="CsxC_fam"/>
    <property type="match status" value="1"/>
</dbReference>
<keyword evidence="3" id="KW-1185">Reference proteome</keyword>
<dbReference type="InterPro" id="IPR057174">
    <property type="entry name" value="DUF7852"/>
</dbReference>
<dbReference type="OrthoDB" id="2381017at2"/>
<protein>
    <submittedName>
        <fullName evidence="2">DUF3794 domain-containing protein</fullName>
    </submittedName>
</protein>
<proteinExistence type="predicted"/>
<sequence length="266" mass="30331">MSEDHKKECIDLNISSTLDEVVSVESDPIVVPAPGPVLMHVPVTLAQRTVSTTLSANIHFDDPVLEIKDVKKRVKIIQCSLMLRPTDDPEEVFDLEPAHLFIRGFVRKNFQYASPTYRASDNCVSSEMRSHTIDIPFEISTIIPAADFISPPQRPLLNTRSEFDFFRSQKLGKGFPEKDRFLSSDLSQFHQISTQHYNQFPFCELISSEITEWDEAIDRKPLHGEAPFEEGYFHDMVEKMFLTFTIKVLQNQQAFVTVAPTPPTTL</sequence>
<dbReference type="Pfam" id="PF25250">
    <property type="entry name" value="DUF7852"/>
    <property type="match status" value="1"/>
</dbReference>
<evidence type="ECO:0000313" key="3">
    <source>
        <dbReference type="Proteomes" id="UP000326671"/>
    </source>
</evidence>
<dbReference type="Proteomes" id="UP000326671">
    <property type="component" value="Unassembled WGS sequence"/>
</dbReference>
<organism evidence="2 3">
    <name type="scientific">Niallia endozanthoxylica</name>
    <dbReference type="NCBI Taxonomy" id="2036016"/>
    <lineage>
        <taxon>Bacteria</taxon>
        <taxon>Bacillati</taxon>
        <taxon>Bacillota</taxon>
        <taxon>Bacilli</taxon>
        <taxon>Bacillales</taxon>
        <taxon>Bacillaceae</taxon>
        <taxon>Niallia</taxon>
    </lineage>
</organism>
<evidence type="ECO:0000313" key="2">
    <source>
        <dbReference type="EMBL" id="KAA9025701.1"/>
    </source>
</evidence>
<name>A0A5J5HU48_9BACI</name>
<accession>A0A5J5HU48</accession>
<gene>
    <name evidence="2" type="ORF">F4V44_07350</name>
</gene>
<dbReference type="InterPro" id="IPR054845">
    <property type="entry name" value="Exosporium_prot_C"/>
</dbReference>
<evidence type="ECO:0000259" key="1">
    <source>
        <dbReference type="Pfam" id="PF25250"/>
    </source>
</evidence>
<dbReference type="EMBL" id="VYKL01000015">
    <property type="protein sequence ID" value="KAA9025701.1"/>
    <property type="molecule type" value="Genomic_DNA"/>
</dbReference>
<dbReference type="AlphaFoldDB" id="A0A5J5HU48"/>